<sequence>MTLEEIEQTIVDLPPDQMAKFREWFLEFDAKRFDERIEQDAKSGRLDQLAAEALKEHAAGRTSSL</sequence>
<evidence type="ECO:0008006" key="3">
    <source>
        <dbReference type="Google" id="ProtNLM"/>
    </source>
</evidence>
<name>A0A5C5WLT0_9BACT</name>
<gene>
    <name evidence="1" type="ORF">Pla22_38070</name>
</gene>
<dbReference type="AlphaFoldDB" id="A0A5C5WLT0"/>
<organism evidence="1 2">
    <name type="scientific">Rubripirellula amarantea</name>
    <dbReference type="NCBI Taxonomy" id="2527999"/>
    <lineage>
        <taxon>Bacteria</taxon>
        <taxon>Pseudomonadati</taxon>
        <taxon>Planctomycetota</taxon>
        <taxon>Planctomycetia</taxon>
        <taxon>Pirellulales</taxon>
        <taxon>Pirellulaceae</taxon>
        <taxon>Rubripirellula</taxon>
    </lineage>
</organism>
<dbReference type="RefSeq" id="WP_207310407.1">
    <property type="nucleotide sequence ID" value="NZ_SJPI01000002.1"/>
</dbReference>
<dbReference type="Proteomes" id="UP000316598">
    <property type="component" value="Unassembled WGS sequence"/>
</dbReference>
<accession>A0A5C5WLT0</accession>
<dbReference type="EMBL" id="SJPI01000002">
    <property type="protein sequence ID" value="TWT51031.1"/>
    <property type="molecule type" value="Genomic_DNA"/>
</dbReference>
<protein>
    <recommendedName>
        <fullName evidence="3">Addiction module component</fullName>
    </recommendedName>
</protein>
<evidence type="ECO:0000313" key="1">
    <source>
        <dbReference type="EMBL" id="TWT51031.1"/>
    </source>
</evidence>
<comment type="caution">
    <text evidence="1">The sequence shown here is derived from an EMBL/GenBank/DDBJ whole genome shotgun (WGS) entry which is preliminary data.</text>
</comment>
<reference evidence="1 2" key="1">
    <citation type="submission" date="2019-02" db="EMBL/GenBank/DDBJ databases">
        <title>Deep-cultivation of Planctomycetes and their phenomic and genomic characterization uncovers novel biology.</title>
        <authorList>
            <person name="Wiegand S."/>
            <person name="Jogler M."/>
            <person name="Boedeker C."/>
            <person name="Pinto D."/>
            <person name="Vollmers J."/>
            <person name="Rivas-Marin E."/>
            <person name="Kohn T."/>
            <person name="Peeters S.H."/>
            <person name="Heuer A."/>
            <person name="Rast P."/>
            <person name="Oberbeckmann S."/>
            <person name="Bunk B."/>
            <person name="Jeske O."/>
            <person name="Meyerdierks A."/>
            <person name="Storesund J.E."/>
            <person name="Kallscheuer N."/>
            <person name="Luecker S."/>
            <person name="Lage O.M."/>
            <person name="Pohl T."/>
            <person name="Merkel B.J."/>
            <person name="Hornburger P."/>
            <person name="Mueller R.-W."/>
            <person name="Bruemmer F."/>
            <person name="Labrenz M."/>
            <person name="Spormann A.M."/>
            <person name="Op Den Camp H."/>
            <person name="Overmann J."/>
            <person name="Amann R."/>
            <person name="Jetten M.S.M."/>
            <person name="Mascher T."/>
            <person name="Medema M.H."/>
            <person name="Devos D.P."/>
            <person name="Kaster A.-K."/>
            <person name="Ovreas L."/>
            <person name="Rohde M."/>
            <person name="Galperin M.Y."/>
            <person name="Jogler C."/>
        </authorList>
    </citation>
    <scope>NUCLEOTIDE SEQUENCE [LARGE SCALE GENOMIC DNA]</scope>
    <source>
        <strain evidence="1 2">Pla22</strain>
    </source>
</reference>
<keyword evidence="2" id="KW-1185">Reference proteome</keyword>
<evidence type="ECO:0000313" key="2">
    <source>
        <dbReference type="Proteomes" id="UP000316598"/>
    </source>
</evidence>
<proteinExistence type="predicted"/>